<keyword evidence="3" id="KW-0732">Signal</keyword>
<dbReference type="PANTHER" id="PTHR48007">
    <property type="entry name" value="LEUCINE-RICH REPEAT RECEPTOR-LIKE PROTEIN KINASE PXC1"/>
    <property type="match status" value="1"/>
</dbReference>
<dbReference type="PANTHER" id="PTHR48007:SF34">
    <property type="entry name" value="PROTEIN STRUBBELIG-RECEPTOR FAMILY 8 ISOFORM X1"/>
    <property type="match status" value="1"/>
</dbReference>
<dbReference type="EMBL" id="CM007383">
    <property type="protein sequence ID" value="ONK76168.1"/>
    <property type="molecule type" value="Genomic_DNA"/>
</dbReference>
<dbReference type="Pfam" id="PF08263">
    <property type="entry name" value="LRRNT_2"/>
    <property type="match status" value="1"/>
</dbReference>
<feature type="signal peptide" evidence="3">
    <location>
        <begin position="1"/>
        <end position="24"/>
    </location>
</feature>
<dbReference type="Proteomes" id="UP000243459">
    <property type="component" value="Chromosome 3"/>
</dbReference>
<dbReference type="InterPro" id="IPR046959">
    <property type="entry name" value="PRK1-6/SRF4-like"/>
</dbReference>
<sequence length="196" mass="21290">MREKLSIWVLLACIWALNSSSVNGSTDQSDVTPLNTLFSSLNSPGQLSGWKQNGGDPCGESWKGITCSGSSVTEIDMSTNSLGNGGQIPYNLPPNLKRLNLASNQFAQGIPYSITLMHALEYLMATIQYQETEDSGTSESCIGYLPCGIVHSRSDMEVKLLWLAKGSKELDRVAKTLPENIPSSVKRFTDRAVLSL</sequence>
<evidence type="ECO:0000256" key="1">
    <source>
        <dbReference type="ARBA" id="ARBA00022614"/>
    </source>
</evidence>
<dbReference type="AlphaFoldDB" id="A0A5P1FCS4"/>
<organism evidence="5 6">
    <name type="scientific">Asparagus officinalis</name>
    <name type="common">Garden asparagus</name>
    <dbReference type="NCBI Taxonomy" id="4686"/>
    <lineage>
        <taxon>Eukaryota</taxon>
        <taxon>Viridiplantae</taxon>
        <taxon>Streptophyta</taxon>
        <taxon>Embryophyta</taxon>
        <taxon>Tracheophyta</taxon>
        <taxon>Spermatophyta</taxon>
        <taxon>Magnoliopsida</taxon>
        <taxon>Liliopsida</taxon>
        <taxon>Asparagales</taxon>
        <taxon>Asparagaceae</taxon>
        <taxon>Asparagoideae</taxon>
        <taxon>Asparagus</taxon>
    </lineage>
</organism>
<dbReference type="InterPro" id="IPR013210">
    <property type="entry name" value="LRR_N_plant-typ"/>
</dbReference>
<feature type="domain" description="Leucine-rich repeat-containing N-terminal plant-type" evidence="4">
    <location>
        <begin position="28"/>
        <end position="68"/>
    </location>
</feature>
<gene>
    <name evidence="5" type="ORF">A4U43_C03F24650</name>
</gene>
<evidence type="ECO:0000259" key="4">
    <source>
        <dbReference type="Pfam" id="PF08263"/>
    </source>
</evidence>
<name>A0A5P1FCS4_ASPOF</name>
<keyword evidence="2" id="KW-0677">Repeat</keyword>
<feature type="chain" id="PRO_5024467735" description="Leucine-rich repeat-containing N-terminal plant-type domain-containing protein" evidence="3">
    <location>
        <begin position="25"/>
        <end position="196"/>
    </location>
</feature>
<dbReference type="InterPro" id="IPR032675">
    <property type="entry name" value="LRR_dom_sf"/>
</dbReference>
<proteinExistence type="predicted"/>
<evidence type="ECO:0000256" key="3">
    <source>
        <dbReference type="SAM" id="SignalP"/>
    </source>
</evidence>
<evidence type="ECO:0000313" key="5">
    <source>
        <dbReference type="EMBL" id="ONK76168.1"/>
    </source>
</evidence>
<evidence type="ECO:0000256" key="2">
    <source>
        <dbReference type="ARBA" id="ARBA00022737"/>
    </source>
</evidence>
<dbReference type="Gene3D" id="3.80.10.10">
    <property type="entry name" value="Ribonuclease Inhibitor"/>
    <property type="match status" value="1"/>
</dbReference>
<dbReference type="Gramene" id="ONK76168">
    <property type="protein sequence ID" value="ONK76168"/>
    <property type="gene ID" value="A4U43_C03F24650"/>
</dbReference>
<keyword evidence="6" id="KW-1185">Reference proteome</keyword>
<dbReference type="SUPFAM" id="SSF52058">
    <property type="entry name" value="L domain-like"/>
    <property type="match status" value="1"/>
</dbReference>
<protein>
    <recommendedName>
        <fullName evidence="4">Leucine-rich repeat-containing N-terminal plant-type domain-containing protein</fullName>
    </recommendedName>
</protein>
<accession>A0A5P1FCS4</accession>
<evidence type="ECO:0000313" key="6">
    <source>
        <dbReference type="Proteomes" id="UP000243459"/>
    </source>
</evidence>
<keyword evidence="1" id="KW-0433">Leucine-rich repeat</keyword>
<reference evidence="6" key="1">
    <citation type="journal article" date="2017" name="Nat. Commun.">
        <title>The asparagus genome sheds light on the origin and evolution of a young Y chromosome.</title>
        <authorList>
            <person name="Harkess A."/>
            <person name="Zhou J."/>
            <person name="Xu C."/>
            <person name="Bowers J.E."/>
            <person name="Van der Hulst R."/>
            <person name="Ayyampalayam S."/>
            <person name="Mercati F."/>
            <person name="Riccardi P."/>
            <person name="McKain M.R."/>
            <person name="Kakrana A."/>
            <person name="Tang H."/>
            <person name="Ray J."/>
            <person name="Groenendijk J."/>
            <person name="Arikit S."/>
            <person name="Mathioni S.M."/>
            <person name="Nakano M."/>
            <person name="Shan H."/>
            <person name="Telgmann-Rauber A."/>
            <person name="Kanno A."/>
            <person name="Yue Z."/>
            <person name="Chen H."/>
            <person name="Li W."/>
            <person name="Chen Y."/>
            <person name="Xu X."/>
            <person name="Zhang Y."/>
            <person name="Luo S."/>
            <person name="Chen H."/>
            <person name="Gao J."/>
            <person name="Mao Z."/>
            <person name="Pires J.C."/>
            <person name="Luo M."/>
            <person name="Kudrna D."/>
            <person name="Wing R.A."/>
            <person name="Meyers B.C."/>
            <person name="Yi K."/>
            <person name="Kong H."/>
            <person name="Lavrijsen P."/>
            <person name="Sunseri F."/>
            <person name="Falavigna A."/>
            <person name="Ye Y."/>
            <person name="Leebens-Mack J.H."/>
            <person name="Chen G."/>
        </authorList>
    </citation>
    <scope>NUCLEOTIDE SEQUENCE [LARGE SCALE GENOMIC DNA]</scope>
    <source>
        <strain evidence="6">cv. DH0086</strain>
    </source>
</reference>